<dbReference type="Proteomes" id="UP000181985">
    <property type="component" value="Chromosome"/>
</dbReference>
<feature type="transmembrane region" description="Helical" evidence="1">
    <location>
        <begin position="50"/>
        <end position="67"/>
    </location>
</feature>
<keyword evidence="1" id="KW-0812">Transmembrane</keyword>
<gene>
    <name evidence="2" type="ORF">BOX17_00895</name>
</gene>
<evidence type="ECO:0000313" key="2">
    <source>
        <dbReference type="EMBL" id="APE29636.1"/>
    </source>
</evidence>
<reference evidence="3" key="1">
    <citation type="submission" date="2016-11" db="EMBL/GenBank/DDBJ databases">
        <title>Halolamina sediminis sp. nov., an extremely halophilic archaeon isolated from solar salt.</title>
        <authorList>
            <person name="Koh H.-W."/>
            <person name="Rani S."/>
            <person name="Park S.-J."/>
        </authorList>
    </citation>
    <scope>NUCLEOTIDE SEQUENCE [LARGE SCALE GENOMIC DNA]</scope>
    <source>
        <strain evidence="3">Hb3</strain>
    </source>
</reference>
<evidence type="ECO:0008006" key="4">
    <source>
        <dbReference type="Google" id="ProtNLM"/>
    </source>
</evidence>
<keyword evidence="1" id="KW-0472">Membrane</keyword>
<dbReference type="KEGG" id="hsi:BOX17_00895"/>
<keyword evidence="3" id="KW-1185">Reference proteome</keyword>
<organism evidence="2 3">
    <name type="scientific">Halomonas aestuarii</name>
    <dbReference type="NCBI Taxonomy" id="1897729"/>
    <lineage>
        <taxon>Bacteria</taxon>
        <taxon>Pseudomonadati</taxon>
        <taxon>Pseudomonadota</taxon>
        <taxon>Gammaproteobacteria</taxon>
        <taxon>Oceanospirillales</taxon>
        <taxon>Halomonadaceae</taxon>
        <taxon>Halomonas</taxon>
    </lineage>
</organism>
<dbReference type="Pfam" id="PF14023">
    <property type="entry name" value="Bestrophin-like"/>
    <property type="match status" value="1"/>
</dbReference>
<protein>
    <recommendedName>
        <fullName evidence="4">DUF4239 domain-containing protein</fullName>
    </recommendedName>
</protein>
<keyword evidence="1" id="KW-1133">Transmembrane helix</keyword>
<name>A0A1J0VC97_9GAMM</name>
<feature type="transmembrane region" description="Helical" evidence="1">
    <location>
        <begin position="6"/>
        <end position="30"/>
    </location>
</feature>
<dbReference type="InterPro" id="IPR025333">
    <property type="entry name" value="DUF4239"/>
</dbReference>
<accession>A0A1J0VC97</accession>
<dbReference type="EMBL" id="CP018139">
    <property type="protein sequence ID" value="APE29636.1"/>
    <property type="molecule type" value="Genomic_DNA"/>
</dbReference>
<evidence type="ECO:0000313" key="3">
    <source>
        <dbReference type="Proteomes" id="UP000181985"/>
    </source>
</evidence>
<sequence length="260" mass="29188">MTYLSHLPNALLIVVIVLIASALALVPYLLARRVMLARADEHSKDLAGSVLFRIGALHSLILALIFAQELLNFSEARHAMTREATLVGDIYYDLQRYDDEATASVQTHLVDYTAIVLEREWPGLARQGQLDEQAWAEWQHVYHAILDLVPETRRQDSLREIMLGQVRELSELRINRETAALVGTNDLFFFAAIAGIVVMSIGYFPFPPTPVNLTLLLLFGVYTGLVLYFIIAFSNPFSAPGYVEPFRFERLYEGMVGATG</sequence>
<dbReference type="RefSeq" id="WP_071941623.1">
    <property type="nucleotide sequence ID" value="NZ_CP018139.1"/>
</dbReference>
<evidence type="ECO:0000256" key="1">
    <source>
        <dbReference type="SAM" id="Phobius"/>
    </source>
</evidence>
<proteinExistence type="predicted"/>
<dbReference type="AlphaFoldDB" id="A0A1J0VC97"/>
<feature type="transmembrane region" description="Helical" evidence="1">
    <location>
        <begin position="187"/>
        <end position="206"/>
    </location>
</feature>
<feature type="transmembrane region" description="Helical" evidence="1">
    <location>
        <begin position="213"/>
        <end position="233"/>
    </location>
</feature>